<name>Q9LMG3_ARATH</name>
<dbReference type="EMBL" id="AC068197">
    <property type="protein sequence ID" value="AAF79400.1"/>
    <property type="molecule type" value="Genomic_DNA"/>
</dbReference>
<proteinExistence type="predicted"/>
<sequence length="48" mass="5460">MCVTLQKWESTRIKRAHQSLHHQSPVTALTLNDDLCWINGACNLDPIT</sequence>
<reference key="1">
    <citation type="journal article" date="2000" name="Nature">
        <title>Sequence and analysis of chromosome 1 of the plant Arabidopsis thaliana.</title>
        <authorList>
            <person name="Theologis A."/>
            <person name="Ecker J.R."/>
            <person name="Palm C.J."/>
            <person name="Federspiel N.A."/>
            <person name="Kaul S."/>
            <person name="White O."/>
            <person name="Alonso J."/>
            <person name="Altafi H."/>
            <person name="Araujo R."/>
            <person name="Bowman C.L."/>
            <person name="Brooks S.Y."/>
            <person name="Buehler E."/>
            <person name="Chan A."/>
            <person name="Chao Q."/>
            <person name="Chen H."/>
            <person name="Cheuk R.F."/>
            <person name="Chin C.W."/>
            <person name="Chung M.K."/>
            <person name="Conn L."/>
            <person name="Conway A.B."/>
            <person name="Conway A.R."/>
            <person name="Creasy T.H."/>
            <person name="Dewar K."/>
            <person name="Dunn P."/>
            <person name="Etgu P."/>
            <person name="Feldblyum T.V."/>
            <person name="Feng J."/>
            <person name="Fong B."/>
            <person name="Fujii C.Y."/>
            <person name="Gill J.E."/>
            <person name="Goldsmith A.D."/>
            <person name="Haas B."/>
            <person name="Hansen N.F."/>
            <person name="Hughes B."/>
            <person name="Huizar L."/>
            <person name="Hunter J.L."/>
            <person name="Jenkins J."/>
            <person name="Johnson-Hopson C."/>
            <person name="Khan S."/>
            <person name="Khaykin E."/>
            <person name="Kim C.J."/>
            <person name="Koo H.L."/>
            <person name="Kremenetskaia I."/>
            <person name="Kurtz D.B."/>
            <person name="Kwan A."/>
            <person name="Lam B."/>
            <person name="Langin-Hooper S."/>
            <person name="Lee A."/>
            <person name="Lee J.M."/>
            <person name="Lenz C.A."/>
            <person name="Li J.H."/>
            <person name="Li Y."/>
            <person name="Lin X."/>
            <person name="Liu S.X."/>
            <person name="Liu Z.A."/>
            <person name="Luros J.S."/>
            <person name="Maiti R."/>
            <person name="Marziali A."/>
            <person name="Militscher J."/>
            <person name="Miranda M."/>
            <person name="Nguyen M."/>
            <person name="Nierman W.C."/>
            <person name="Osborne B.I."/>
            <person name="Pai G."/>
            <person name="Peterson J."/>
            <person name="Pham P.K."/>
            <person name="Rizzo M."/>
            <person name="Rooney T."/>
            <person name="Rowley D."/>
            <person name="Sakano H."/>
            <person name="Salzberg S.L."/>
            <person name="Schwartz J.R."/>
            <person name="Shinn P."/>
            <person name="Southwick A.M."/>
            <person name="Sun H."/>
            <person name="Tallon L.J."/>
            <person name="Tambunga G."/>
            <person name="Toriumi M.J."/>
            <person name="Town C.D."/>
            <person name="Utterback T."/>
            <person name="Van Aken S."/>
            <person name="Vaysberg M."/>
            <person name="Vysotskaia V.S."/>
            <person name="Walker M."/>
            <person name="Wu D."/>
            <person name="Yu G."/>
            <person name="Fraser C.M."/>
            <person name="Venter J.C."/>
            <person name="Davis R.W."/>
        </authorList>
    </citation>
    <scope>NUCLEOTIDE SEQUENCE [LARGE SCALE GENOMIC DNA]</scope>
    <source>
        <strain>cv. Columbia</strain>
    </source>
</reference>
<organism evidence="1">
    <name type="scientific">Arabidopsis thaliana</name>
    <name type="common">Mouse-ear cress</name>
    <dbReference type="NCBI Taxonomy" id="3702"/>
    <lineage>
        <taxon>Eukaryota</taxon>
        <taxon>Viridiplantae</taxon>
        <taxon>Streptophyta</taxon>
        <taxon>Embryophyta</taxon>
        <taxon>Tracheophyta</taxon>
        <taxon>Spermatophyta</taxon>
        <taxon>Magnoliopsida</taxon>
        <taxon>eudicotyledons</taxon>
        <taxon>Gunneridae</taxon>
        <taxon>Pentapetalae</taxon>
        <taxon>rosids</taxon>
        <taxon>malvids</taxon>
        <taxon>Brassicales</taxon>
        <taxon>Brassicaceae</taxon>
        <taxon>Camelineae</taxon>
        <taxon>Arabidopsis</taxon>
    </lineage>
</organism>
<dbReference type="AlphaFoldDB" id="Q9LMG3"/>
<protein>
    <submittedName>
        <fullName evidence="1">F16A14.16</fullName>
    </submittedName>
</protein>
<accession>Q9LMG3</accession>
<evidence type="ECO:0000313" key="1">
    <source>
        <dbReference type="EMBL" id="AAF79400.1"/>
    </source>
</evidence>
<reference evidence="1" key="3">
    <citation type="submission" date="2000-06" db="EMBL/GenBank/DDBJ databases">
        <authorList>
            <person name="Cheuk R."/>
            <person name="Shinn P."/>
            <person name="Brooks S."/>
            <person name="Buehler E."/>
            <person name="Chao Q."/>
            <person name="Johnson-Hopson C."/>
            <person name="Khan S."/>
            <person name="Kim C."/>
            <person name="Altafi H."/>
            <person name="Bei B."/>
            <person name="Chin C."/>
            <person name="Chiou J."/>
            <person name="Choi E."/>
            <person name="Conn L."/>
            <person name="Conway A."/>
            <person name="Gonzalez A."/>
            <person name="Hansen N."/>
            <person name="Howing B."/>
            <person name="Koo T."/>
            <person name="Lam B."/>
            <person name="Lee J."/>
            <person name="Lenz C."/>
            <person name="Li J."/>
            <person name="Liu A."/>
            <person name="Liu J."/>
            <person name="Liu S."/>
            <person name="Mukharsky N."/>
            <person name="Nguyen M."/>
            <person name="Palm C."/>
            <person name="Pham P."/>
            <person name="Sakano H."/>
            <person name="Schwartz J."/>
            <person name="Southwick A."/>
            <person name="Thaveri A."/>
            <person name="Toriumi M."/>
            <person name="Vaysberg M."/>
            <person name="Yu G."/>
            <person name="Davis R."/>
            <person name="Federspiel N."/>
            <person name="Theologis A."/>
            <person name="Ecker J."/>
        </authorList>
    </citation>
    <scope>NUCLEOTIDE SEQUENCE</scope>
</reference>
<reference evidence="1" key="2">
    <citation type="submission" date="2000-05" db="EMBL/GenBank/DDBJ databases">
        <title>Genomic sequence for Arabidopsis thaliana BAC F16A14 from chromosome I.</title>
        <authorList>
            <person name="Shinn P."/>
            <person name="Brooks S."/>
            <person name="Buehler E."/>
            <person name="Chao Q."/>
            <person name="Johnson-Hopson C."/>
            <person name="Khan S."/>
            <person name="Kim C."/>
            <person name="Altafi H."/>
            <person name="Bei Q."/>
            <person name="Chin C."/>
            <person name="Chiou J."/>
            <person name="Choi E."/>
            <person name="Conn L."/>
            <person name="Conway A."/>
            <person name="Gonzales A."/>
            <person name="Hansen N."/>
            <person name="Howing B."/>
            <person name="Koo T."/>
            <person name="Lam B."/>
            <person name="Lee J."/>
            <person name="Lenz C."/>
            <person name="Li J."/>
            <person name="Liu A."/>
            <person name="Liu K."/>
            <person name="Liu S."/>
            <person name="Mukharsky N."/>
            <person name="Nguyen M."/>
            <person name="Palm C."/>
            <person name="Pham P."/>
            <person name="Sakano H."/>
            <person name="Schwartz J."/>
            <person name="Southwick A."/>
            <person name="Thaveri A."/>
            <person name="Toriumi M."/>
            <person name="Vaysberg M."/>
            <person name="Yu G."/>
            <person name="Federspiel N.A."/>
            <person name="Theologis A."/>
            <person name="Ecker J.R."/>
        </authorList>
    </citation>
    <scope>NUCLEOTIDE SEQUENCE</scope>
</reference>